<sequence length="114" mass="11746">MKGGAGEEVARLGGEREGGAGPSLSHVKDKSVGASVWGRDCVRRLAASHRRPPLITGAACNDPCKAIDSGLQSAPADPTTGDYLVPIPNFRDSAGHSAHRTCNGDWVPPCGGEE</sequence>
<gene>
    <name evidence="2" type="ORF">Q8A67_024410</name>
</gene>
<dbReference type="AlphaFoldDB" id="A0AA88TBR9"/>
<evidence type="ECO:0000256" key="1">
    <source>
        <dbReference type="SAM" id="MobiDB-lite"/>
    </source>
</evidence>
<dbReference type="Proteomes" id="UP001187343">
    <property type="component" value="Unassembled WGS sequence"/>
</dbReference>
<feature type="region of interest" description="Disordered" evidence="1">
    <location>
        <begin position="95"/>
        <end position="114"/>
    </location>
</feature>
<feature type="region of interest" description="Disordered" evidence="1">
    <location>
        <begin position="1"/>
        <end position="29"/>
    </location>
</feature>
<name>A0AA88TBR9_9TELE</name>
<feature type="compositionally biased region" description="Basic and acidic residues" evidence="1">
    <location>
        <begin position="8"/>
        <end position="18"/>
    </location>
</feature>
<dbReference type="EMBL" id="JAUYZG010000024">
    <property type="protein sequence ID" value="KAK2870018.1"/>
    <property type="molecule type" value="Genomic_DNA"/>
</dbReference>
<accession>A0AA88TBR9</accession>
<keyword evidence="3" id="KW-1185">Reference proteome</keyword>
<evidence type="ECO:0000313" key="3">
    <source>
        <dbReference type="Proteomes" id="UP001187343"/>
    </source>
</evidence>
<comment type="caution">
    <text evidence="2">The sequence shown here is derived from an EMBL/GenBank/DDBJ whole genome shotgun (WGS) entry which is preliminary data.</text>
</comment>
<evidence type="ECO:0000313" key="2">
    <source>
        <dbReference type="EMBL" id="KAK2870018.1"/>
    </source>
</evidence>
<proteinExistence type="predicted"/>
<protein>
    <submittedName>
        <fullName evidence="2">Uncharacterized protein</fullName>
    </submittedName>
</protein>
<organism evidence="2 3">
    <name type="scientific">Cirrhinus molitorella</name>
    <name type="common">mud carp</name>
    <dbReference type="NCBI Taxonomy" id="172907"/>
    <lineage>
        <taxon>Eukaryota</taxon>
        <taxon>Metazoa</taxon>
        <taxon>Chordata</taxon>
        <taxon>Craniata</taxon>
        <taxon>Vertebrata</taxon>
        <taxon>Euteleostomi</taxon>
        <taxon>Actinopterygii</taxon>
        <taxon>Neopterygii</taxon>
        <taxon>Teleostei</taxon>
        <taxon>Ostariophysi</taxon>
        <taxon>Cypriniformes</taxon>
        <taxon>Cyprinidae</taxon>
        <taxon>Labeoninae</taxon>
        <taxon>Labeonini</taxon>
        <taxon>Cirrhinus</taxon>
    </lineage>
</organism>
<reference evidence="2" key="1">
    <citation type="submission" date="2023-08" db="EMBL/GenBank/DDBJ databases">
        <title>Chromosome-level Genome Assembly of mud carp (Cirrhinus molitorella).</title>
        <authorList>
            <person name="Liu H."/>
        </authorList>
    </citation>
    <scope>NUCLEOTIDE SEQUENCE</scope>
    <source>
        <strain evidence="2">Prfri</strain>
        <tissue evidence="2">Muscle</tissue>
    </source>
</reference>